<dbReference type="Pfam" id="PF00082">
    <property type="entry name" value="Peptidase_S8"/>
    <property type="match status" value="1"/>
</dbReference>
<dbReference type="PRINTS" id="PR00723">
    <property type="entry name" value="SUBTILISIN"/>
</dbReference>
<feature type="active site" description="Charge relay system" evidence="5">
    <location>
        <position position="896"/>
    </location>
</feature>
<keyword evidence="10" id="KW-1185">Reference proteome</keyword>
<evidence type="ECO:0000256" key="4">
    <source>
        <dbReference type="ARBA" id="ARBA00022825"/>
    </source>
</evidence>
<dbReference type="PANTHER" id="PTHR43806">
    <property type="entry name" value="PEPTIDASE S8"/>
    <property type="match status" value="1"/>
</dbReference>
<evidence type="ECO:0000259" key="8">
    <source>
        <dbReference type="Pfam" id="PF24476"/>
    </source>
</evidence>
<feature type="domain" description="Peptidase S8/S53" evidence="7">
    <location>
        <begin position="701"/>
        <end position="915"/>
    </location>
</feature>
<dbReference type="EMBL" id="JANPWZ010000462">
    <property type="protein sequence ID" value="KAJ3576684.1"/>
    <property type="molecule type" value="Genomic_DNA"/>
</dbReference>
<accession>A0A9W8NHX1</accession>
<dbReference type="Gene3D" id="3.40.50.200">
    <property type="entry name" value="Peptidase S8/S53 domain"/>
    <property type="match status" value="1"/>
</dbReference>
<dbReference type="PROSITE" id="PS00138">
    <property type="entry name" value="SUBTILASE_SER"/>
    <property type="match status" value="1"/>
</dbReference>
<dbReference type="InterPro" id="IPR050131">
    <property type="entry name" value="Peptidase_S8_subtilisin-like"/>
</dbReference>
<dbReference type="VEuPathDB" id="FungiDB:F4678DRAFT_448642"/>
<dbReference type="InterPro" id="IPR023827">
    <property type="entry name" value="Peptidase_S8_Asp-AS"/>
</dbReference>
<organism evidence="9 10">
    <name type="scientific">Xylaria arbuscula</name>
    <dbReference type="NCBI Taxonomy" id="114810"/>
    <lineage>
        <taxon>Eukaryota</taxon>
        <taxon>Fungi</taxon>
        <taxon>Dikarya</taxon>
        <taxon>Ascomycota</taxon>
        <taxon>Pezizomycotina</taxon>
        <taxon>Sordariomycetes</taxon>
        <taxon>Xylariomycetidae</taxon>
        <taxon>Xylariales</taxon>
        <taxon>Xylariaceae</taxon>
        <taxon>Xylaria</taxon>
    </lineage>
</organism>
<feature type="active site" description="Charge relay system" evidence="5">
    <location>
        <position position="745"/>
    </location>
</feature>
<dbReference type="SUPFAM" id="SSF52743">
    <property type="entry name" value="Subtilisin-like"/>
    <property type="match status" value="1"/>
</dbReference>
<sequence>MSLRDSLEWDIIAAFRGYLICTLPVTNDEFGELDRDGIVLENARDSFEFELTRVFVRPRTSFDADLDRLGVLQAALSKFMVLLGTLTNVEDVKFPTGARRFGHLFQPLTNGEETVDSHYHRLWSLLEHLEASRVELNLIKGHLGAAFKLPSDGTLLDDLKTVQELNHILDTFPSSEPIAQMPPPPAAVDHHDARVHDYAATTFRTVFEHLRTCGTAHKLMLDLLFSKNNSRNDFYLDFFISVCPEHCEWQDTGCSMHKKMTISPQVVTKINLCQEIEWTQSEELSLKIHVNGNEIQNLSQANGRHRHDGDSPSISFREMLSNGAFEEFKVPNGDDLPVPVRFNRDQKETLAVHIAIALSQLLGSQWVGKGWTTKDVYFLIEKKAESELPYRPFVSVTTNGPESQDWTKWSAKLVKTPHLILFGKLLLEIELGTDLDEYIDNNLKKSPTKNLSTLLLGLFDSAKYDLLYRDAVQACLNFHKERKLKREAGDIDVPEMGWCEWDRKYIQNNIITKLAPTSPPRTKLEQKEPVSYQEHHVRHDLPIAYRAASKEPPSSLRSSTPMTNYQESVRLPISAVSFMSPDQGQDTKATMITQKESRLNEKVQVTDSPVSHLTIRTQRATAKNSAKMRVWLNNVEHAQDVVHGESTSSTSDIGDDQIVLFDDMEYSRPSEQANLAVTFWKELRKFNDQLLPRRRLAGTTSNIKIALIDTGVDKSDPLVKGELTRITGRSWVDENPDSYHDICGHGTHLVRLVLQASPTAHMLMAKVSNNKTFSPRNLHNITEAIRWAIQENAHIISLSLGFKSEIPAIKAALEEAINPDSISGRIVIAAAGNWGYNYPRAFPASQKGVLCVHAVNGIGVDGQFNVKVDANNRIATLGVDIGSEWQGKEVWVSGTSFATPIVAAIAANILEFAQRKLDLNPHLWGQLSSYQGMRTALRLMCTDTEKFAYLAPWCLKKTPDEIAEMIKNGLTATPLSHTYFPFQDVGLPGFSSFLLEVSKFFRQGRRMSRSKPSPSFFIVPDEKTNYESSVKLGNVIYRVSQPDLVLLDPGTLAPPLSLGGGAAVLPPPKTLKNYNIEDSKTNSSKYGLFFKILDFFGLGANVSLASGADISKRYEIKSMTINMFVPPPAFLDGLRAQKRIIDVLQSGNDRCAFLITGIVVASGIVFRSLDDNSRENDASLGAHVSGISVGPMGKRSRKRTLKIDWEDDGPTVLAFKVQKLQLTDGELTATEETDGAYFGSDDQAEQVEIDFDAIVDEYDVHGTEPELIHDEFTGQDYTLYLPNE</sequence>
<protein>
    <recommendedName>
        <fullName evidence="11">Peptidase S8/S53 domain-containing protein</fullName>
    </recommendedName>
</protein>
<evidence type="ECO:0000256" key="5">
    <source>
        <dbReference type="PROSITE-ProRule" id="PRU01240"/>
    </source>
</evidence>
<dbReference type="PANTHER" id="PTHR43806:SF11">
    <property type="entry name" value="CEREVISIN-RELATED"/>
    <property type="match status" value="1"/>
</dbReference>
<dbReference type="GO" id="GO:0006508">
    <property type="term" value="P:proteolysis"/>
    <property type="evidence" value="ECO:0007669"/>
    <property type="project" value="UniProtKB-KW"/>
</dbReference>
<evidence type="ECO:0000256" key="2">
    <source>
        <dbReference type="ARBA" id="ARBA00022670"/>
    </source>
</evidence>
<dbReference type="Pfam" id="PF24476">
    <property type="entry name" value="DUF7580"/>
    <property type="match status" value="1"/>
</dbReference>
<dbReference type="VEuPathDB" id="FungiDB:F4678DRAFT_271674"/>
<keyword evidence="4 5" id="KW-0720">Serine protease</keyword>
<feature type="domain" description="DUF7580" evidence="8">
    <location>
        <begin position="190"/>
        <end position="514"/>
    </location>
</feature>
<evidence type="ECO:0000313" key="9">
    <source>
        <dbReference type="EMBL" id="KAJ3576684.1"/>
    </source>
</evidence>
<proteinExistence type="inferred from homology"/>
<evidence type="ECO:0000256" key="3">
    <source>
        <dbReference type="ARBA" id="ARBA00022801"/>
    </source>
</evidence>
<reference evidence="9" key="1">
    <citation type="submission" date="2022-07" db="EMBL/GenBank/DDBJ databases">
        <title>Genome Sequence of Xylaria arbuscula.</title>
        <authorList>
            <person name="Buettner E."/>
        </authorList>
    </citation>
    <scope>NUCLEOTIDE SEQUENCE</scope>
    <source>
        <strain evidence="9">VT107</strain>
    </source>
</reference>
<evidence type="ECO:0000313" key="10">
    <source>
        <dbReference type="Proteomes" id="UP001148614"/>
    </source>
</evidence>
<evidence type="ECO:0000256" key="6">
    <source>
        <dbReference type="RuleBase" id="RU003355"/>
    </source>
</evidence>
<dbReference type="GO" id="GO:0004252">
    <property type="term" value="F:serine-type endopeptidase activity"/>
    <property type="evidence" value="ECO:0007669"/>
    <property type="project" value="UniProtKB-UniRule"/>
</dbReference>
<feature type="active site" description="Charge relay system" evidence="5">
    <location>
        <position position="709"/>
    </location>
</feature>
<dbReference type="PROSITE" id="PS00136">
    <property type="entry name" value="SUBTILASE_ASP"/>
    <property type="match status" value="1"/>
</dbReference>
<dbReference type="PROSITE" id="PS51892">
    <property type="entry name" value="SUBTILASE"/>
    <property type="match status" value="1"/>
</dbReference>
<dbReference type="InterPro" id="IPR023828">
    <property type="entry name" value="Peptidase_S8_Ser-AS"/>
</dbReference>
<dbReference type="InterPro" id="IPR036852">
    <property type="entry name" value="Peptidase_S8/S53_dom_sf"/>
</dbReference>
<dbReference type="InterPro" id="IPR056002">
    <property type="entry name" value="DUF7580"/>
</dbReference>
<dbReference type="InterPro" id="IPR015500">
    <property type="entry name" value="Peptidase_S8_subtilisin-rel"/>
</dbReference>
<evidence type="ECO:0000259" key="7">
    <source>
        <dbReference type="Pfam" id="PF00082"/>
    </source>
</evidence>
<name>A0A9W8NHX1_9PEZI</name>
<comment type="similarity">
    <text evidence="1 5 6">Belongs to the peptidase S8 family.</text>
</comment>
<dbReference type="Proteomes" id="UP001148614">
    <property type="component" value="Unassembled WGS sequence"/>
</dbReference>
<evidence type="ECO:0008006" key="11">
    <source>
        <dbReference type="Google" id="ProtNLM"/>
    </source>
</evidence>
<dbReference type="InterPro" id="IPR000209">
    <property type="entry name" value="Peptidase_S8/S53_dom"/>
</dbReference>
<keyword evidence="3 5" id="KW-0378">Hydrolase</keyword>
<evidence type="ECO:0000256" key="1">
    <source>
        <dbReference type="ARBA" id="ARBA00011073"/>
    </source>
</evidence>
<keyword evidence="2 5" id="KW-0645">Protease</keyword>
<gene>
    <name evidence="9" type="ORF">NPX13_g3622</name>
</gene>
<comment type="caution">
    <text evidence="9">The sequence shown here is derived from an EMBL/GenBank/DDBJ whole genome shotgun (WGS) entry which is preliminary data.</text>
</comment>